<dbReference type="EMBL" id="JAPEVB010000004">
    <property type="protein sequence ID" value="KAJ4389095.1"/>
    <property type="molecule type" value="Genomic_DNA"/>
</dbReference>
<evidence type="ECO:0008006" key="3">
    <source>
        <dbReference type="Google" id="ProtNLM"/>
    </source>
</evidence>
<evidence type="ECO:0000313" key="1">
    <source>
        <dbReference type="EMBL" id="KAJ4389095.1"/>
    </source>
</evidence>
<accession>A0A9W8YNV1</accession>
<proteinExistence type="predicted"/>
<comment type="caution">
    <text evidence="1">The sequence shown here is derived from an EMBL/GenBank/DDBJ whole genome shotgun (WGS) entry which is preliminary data.</text>
</comment>
<dbReference type="AlphaFoldDB" id="A0A9W8YNV1"/>
<sequence length="893" mass="102802">MQHALLGVRRSSQGKSILFSPEWPNFFIYLDEIARARLVPRLTLRLSSRRHISFPGFISHLPPERYARTVVEDLTSRERGRGAHDGEDVSFSEGLRQGITQALSKQHKLPQVDLPPPGSTLYGKWHSLLLDEKRLLQEVDDSVSDSTFVREIDQVGNEHDIELWSCLLEFAFRRMGHNGVIMVWQSVVKRRTLYQVEGTLAQNFWAMILNVAVSDEHLLQDVVRYAQWLHQTHNVQWPRLYSTVMTYMLRELLESDRHHAMRWKRKVIRWHFAMAPSSSPSEAEFVNLLKNFILEPNPVLQETLQLLYTSSLFRGLYDTLVPYLYDEGHVQLAMKWRAVLVTFDDLPVSMAVRPFLRCVGGYYPRTRLINDELNLAGLVLNKIDVSKPDSRSPETAMEGRNLSYLINRVHGETFGITEKPYNDRLGAKWFASSWVSVDFAINVIYTMGIQMIGPLSLQSIALRERSAGGVLRRIDQLQQLNIALPNSNYVSAIRHYAAIGDDEALQELLHSDIHPDIFDDEEAQHKLIADCLRVGDWTTYRLLLSTRLAVVSTSKATAADRVLESYIRQRNGPMALQTMKEMSSYKIELGPTTSHMLSGFILHSLSPHAIKAHHDHKKSHQHIGVQVSLCLQLAATRFPPAVEVWQTILYRLGREKRLADLERLSLYIVRLYADHTTSEQPMWISHMADVPQILRSESPFPNFQKLPRGLPIRHEQHPLRQIFDANLQKSIVRWGFLYTSFSRAAEGAAATVLREIQSEPNGAEIQRPPEAFHLARGIRLLAMLRDEGVFVNTPSVKKQAELRLVDMYRGEGKATYEWVDGNPRLSWRRRQLRFGLAEAKRLCDEAWEKGEIVSSLLELERNIKLTEQMDKVKELQRRAAEMKDPKLARRRRR</sequence>
<dbReference type="OrthoDB" id="5366531at2759"/>
<reference evidence="1" key="1">
    <citation type="submission" date="2022-10" db="EMBL/GenBank/DDBJ databases">
        <title>Tapping the CABI collections for fungal endophytes: first genome assemblies for Collariella, Neodidymelliopsis, Ascochyta clinopodiicola, Didymella pomorum, Didymosphaeria variabile, Neocosmospora piperis and Neocucurbitaria cava.</title>
        <authorList>
            <person name="Hill R."/>
        </authorList>
    </citation>
    <scope>NUCLEOTIDE SEQUENCE</scope>
    <source>
        <strain evidence="1">IMI 355082</strain>
    </source>
</reference>
<protein>
    <recommendedName>
        <fullName evidence="3">Pentatricopeptide repeat domain-containing protein</fullName>
    </recommendedName>
</protein>
<evidence type="ECO:0000313" key="2">
    <source>
        <dbReference type="Proteomes" id="UP001140453"/>
    </source>
</evidence>
<keyword evidence="2" id="KW-1185">Reference proteome</keyword>
<gene>
    <name evidence="1" type="ORF">N0V93_006557</name>
</gene>
<dbReference type="Proteomes" id="UP001140453">
    <property type="component" value="Unassembled WGS sequence"/>
</dbReference>
<organism evidence="1 2">
    <name type="scientific">Gnomoniopsis smithogilvyi</name>
    <dbReference type="NCBI Taxonomy" id="1191159"/>
    <lineage>
        <taxon>Eukaryota</taxon>
        <taxon>Fungi</taxon>
        <taxon>Dikarya</taxon>
        <taxon>Ascomycota</taxon>
        <taxon>Pezizomycotina</taxon>
        <taxon>Sordariomycetes</taxon>
        <taxon>Sordariomycetidae</taxon>
        <taxon>Diaporthales</taxon>
        <taxon>Gnomoniaceae</taxon>
        <taxon>Gnomoniopsis</taxon>
    </lineage>
</organism>
<name>A0A9W8YNV1_9PEZI</name>